<name>A0A425Y6Y1_9BACT</name>
<evidence type="ECO:0000313" key="2">
    <source>
        <dbReference type="Proteomes" id="UP000285794"/>
    </source>
</evidence>
<keyword evidence="2" id="KW-1185">Reference proteome</keyword>
<evidence type="ECO:0008006" key="3">
    <source>
        <dbReference type="Google" id="ProtNLM"/>
    </source>
</evidence>
<comment type="caution">
    <text evidence="1">The sequence shown here is derived from an EMBL/GenBank/DDBJ whole genome shotgun (WGS) entry which is preliminary data.</text>
</comment>
<evidence type="ECO:0000313" key="1">
    <source>
        <dbReference type="EMBL" id="RRG24115.1"/>
    </source>
</evidence>
<protein>
    <recommendedName>
        <fullName evidence="3">Glycine transferase</fullName>
    </recommendedName>
</protein>
<dbReference type="AlphaFoldDB" id="A0A425Y6Y1"/>
<dbReference type="InterPro" id="IPR014985">
    <property type="entry name" value="WbqC"/>
</dbReference>
<proteinExistence type="predicted"/>
<dbReference type="OrthoDB" id="3611744at2"/>
<sequence>MKLAIMQPYFFPYLGYIQLVNLVDKFVFYDDVNFIKNGWIARNRIISNTNSLQYFGVNLTQASQNKLINEIKIGNDSTRKLKTIKHVYSRAPFFNDVYPLIEACLNDPVKTIAEMSANSVVKVADYLGIETEFEFSSKCYANSIDFGRSERIVAICKQEKASTYINSIGGVELYSKDYFKKFGINLQFLDANRVTYNQFNKPFESNLSIIDVLMFNSLDRVKEYLNFFDLK</sequence>
<organism evidence="1 2">
    <name type="scientific">Ancylomarina euxinus</name>
    <dbReference type="NCBI Taxonomy" id="2283627"/>
    <lineage>
        <taxon>Bacteria</taxon>
        <taxon>Pseudomonadati</taxon>
        <taxon>Bacteroidota</taxon>
        <taxon>Bacteroidia</taxon>
        <taxon>Marinilabiliales</taxon>
        <taxon>Marinifilaceae</taxon>
        <taxon>Ancylomarina</taxon>
    </lineage>
</organism>
<dbReference type="Proteomes" id="UP000285794">
    <property type="component" value="Unassembled WGS sequence"/>
</dbReference>
<dbReference type="EMBL" id="QQWG01000002">
    <property type="protein sequence ID" value="RRG24115.1"/>
    <property type="molecule type" value="Genomic_DNA"/>
</dbReference>
<dbReference type="Pfam" id="PF08889">
    <property type="entry name" value="WbqC"/>
    <property type="match status" value="1"/>
</dbReference>
<dbReference type="RefSeq" id="WP_125029425.1">
    <property type="nucleotide sequence ID" value="NZ_JAPXVP010000002.1"/>
</dbReference>
<gene>
    <name evidence="1" type="ORF">DWB61_03075</name>
</gene>
<reference evidence="1 2" key="1">
    <citation type="submission" date="2018-07" db="EMBL/GenBank/DDBJ databases">
        <title>Draft genome sequence of Ancylomarina sp. M1P.</title>
        <authorList>
            <person name="Yadav S."/>
            <person name="Villanueva L."/>
            <person name="Damste J.S.S."/>
        </authorList>
    </citation>
    <scope>NUCLEOTIDE SEQUENCE [LARGE SCALE GENOMIC DNA]</scope>
    <source>
        <strain evidence="1 2">M1P</strain>
    </source>
</reference>
<accession>A0A425Y6Y1</accession>